<feature type="region of interest" description="Disordered" evidence="1">
    <location>
        <begin position="236"/>
        <end position="259"/>
    </location>
</feature>
<dbReference type="EMBL" id="QAYG01000004">
    <property type="protein sequence ID" value="PTW60394.1"/>
    <property type="molecule type" value="Genomic_DNA"/>
</dbReference>
<dbReference type="InterPro" id="IPR027417">
    <property type="entry name" value="P-loop_NTPase"/>
</dbReference>
<keyword evidence="3" id="KW-1185">Reference proteome</keyword>
<dbReference type="PIRSF" id="PIRSF034285">
    <property type="entry name" value="UCP034285"/>
    <property type="match status" value="1"/>
</dbReference>
<evidence type="ECO:0000313" key="2">
    <source>
        <dbReference type="EMBL" id="PTW60394.1"/>
    </source>
</evidence>
<feature type="region of interest" description="Disordered" evidence="1">
    <location>
        <begin position="181"/>
        <end position="200"/>
    </location>
</feature>
<proteinExistence type="predicted"/>
<dbReference type="Proteomes" id="UP000244081">
    <property type="component" value="Unassembled WGS sequence"/>
</dbReference>
<dbReference type="RefSeq" id="WP_170122090.1">
    <property type="nucleotide sequence ID" value="NZ_QAYG01000004.1"/>
</dbReference>
<dbReference type="AlphaFoldDB" id="A0A2T5V9I2"/>
<dbReference type="InterPro" id="IPR017026">
    <property type="entry name" value="ImuA"/>
</dbReference>
<protein>
    <submittedName>
        <fullName evidence="2">Protein ImuA</fullName>
    </submittedName>
</protein>
<name>A0A2T5V9I2_9HYPH</name>
<evidence type="ECO:0000256" key="1">
    <source>
        <dbReference type="SAM" id="MobiDB-lite"/>
    </source>
</evidence>
<comment type="caution">
    <text evidence="2">The sequence shown here is derived from an EMBL/GenBank/DDBJ whole genome shotgun (WGS) entry which is preliminary data.</text>
</comment>
<gene>
    <name evidence="2" type="ORF">C8N35_10417</name>
</gene>
<organism evidence="2 3">
    <name type="scientific">Breoghania corrubedonensis</name>
    <dbReference type="NCBI Taxonomy" id="665038"/>
    <lineage>
        <taxon>Bacteria</taxon>
        <taxon>Pseudomonadati</taxon>
        <taxon>Pseudomonadota</taxon>
        <taxon>Alphaproteobacteria</taxon>
        <taxon>Hyphomicrobiales</taxon>
        <taxon>Stappiaceae</taxon>
        <taxon>Breoghania</taxon>
    </lineage>
</organism>
<dbReference type="Gene3D" id="3.40.50.300">
    <property type="entry name" value="P-loop containing nucleotide triphosphate hydrolases"/>
    <property type="match status" value="1"/>
</dbReference>
<sequence length="271" mass="28860">MSSQRRIADLSGIVRAHAPVSDRAPLGAEVVDRLLGGGLVRGALHEVRCEHVREIAAASGFLIGLIERLHASSGRVVWVADPATSLDAGTLFPQGLAQIGFDPARLVHVLPHDLATALWAADEAVKCRGLAAVVLQIRGNPARLDLTATRRLMLRAQENGGFACMLRQSAEAQASAAATRWHVRAESSAPPGTLSTPSAPRWRVTLEKNREGRTGEWSLAWNSECKVFEHAPETRSETCSAENSGPRLHAPAERPGGAAQMGQVVAFEAAS</sequence>
<accession>A0A2T5V9I2</accession>
<dbReference type="SUPFAM" id="SSF52540">
    <property type="entry name" value="P-loop containing nucleoside triphosphate hydrolases"/>
    <property type="match status" value="1"/>
</dbReference>
<reference evidence="2 3" key="1">
    <citation type="submission" date="2018-04" db="EMBL/GenBank/DDBJ databases">
        <title>Genomic Encyclopedia of Archaeal and Bacterial Type Strains, Phase II (KMG-II): from individual species to whole genera.</title>
        <authorList>
            <person name="Goeker M."/>
        </authorList>
    </citation>
    <scope>NUCLEOTIDE SEQUENCE [LARGE SCALE GENOMIC DNA]</scope>
    <source>
        <strain evidence="2 3">DSM 23382</strain>
    </source>
</reference>
<evidence type="ECO:0000313" key="3">
    <source>
        <dbReference type="Proteomes" id="UP000244081"/>
    </source>
</evidence>